<evidence type="ECO:0000256" key="1">
    <source>
        <dbReference type="ARBA" id="ARBA00001946"/>
    </source>
</evidence>
<dbReference type="UniPathway" id="UPA00109">
    <property type="reaction ID" value="UER00182"/>
</dbReference>
<dbReference type="GO" id="GO:0006002">
    <property type="term" value="P:fructose 6-phosphate metabolic process"/>
    <property type="evidence" value="ECO:0007669"/>
    <property type="project" value="InterPro"/>
</dbReference>
<dbReference type="InterPro" id="IPR015912">
    <property type="entry name" value="Phosphofructokinase_CS"/>
</dbReference>
<dbReference type="InterPro" id="IPR012003">
    <property type="entry name" value="ATP_PFK_prok-type"/>
</dbReference>
<dbReference type="GO" id="GO:0005945">
    <property type="term" value="C:6-phosphofructokinase complex"/>
    <property type="evidence" value="ECO:0007669"/>
    <property type="project" value="TreeGrafter"/>
</dbReference>
<dbReference type="Pfam" id="PF00365">
    <property type="entry name" value="PFK"/>
    <property type="match status" value="1"/>
</dbReference>
<dbReference type="GO" id="GO:0046872">
    <property type="term" value="F:metal ion binding"/>
    <property type="evidence" value="ECO:0007669"/>
    <property type="project" value="UniProtKB-KW"/>
</dbReference>
<keyword evidence="3 9" id="KW-0963">Cytoplasm</keyword>
<comment type="pathway">
    <text evidence="2 9">Carbohydrate degradation; glycolysis; D-glyceraldehyde 3-phosphate and glycerone phosphate from D-glucose: step 3/4.</text>
</comment>
<evidence type="ECO:0000259" key="10">
    <source>
        <dbReference type="Pfam" id="PF00365"/>
    </source>
</evidence>
<dbReference type="Gene3D" id="3.40.50.460">
    <property type="entry name" value="Phosphofructokinase domain"/>
    <property type="match status" value="1"/>
</dbReference>
<dbReference type="NCBIfam" id="NF002872">
    <property type="entry name" value="PRK03202.1"/>
    <property type="match status" value="1"/>
</dbReference>
<feature type="active site" description="Proton acceptor" evidence="9">
    <location>
        <position position="126"/>
    </location>
</feature>
<keyword evidence="5 9" id="KW-0479">Metal-binding</keyword>
<feature type="binding site" description="in other chain" evidence="9">
    <location>
        <position position="220"/>
    </location>
    <ligand>
        <name>substrate</name>
        <note>ligand shared between dimeric partners</note>
    </ligand>
</feature>
<dbReference type="SUPFAM" id="SSF53784">
    <property type="entry name" value="Phosphofructokinase"/>
    <property type="match status" value="1"/>
</dbReference>
<dbReference type="PRINTS" id="PR00476">
    <property type="entry name" value="PHFRCTKINASE"/>
</dbReference>
<dbReference type="EC" id="2.7.1.90" evidence="9"/>
<accession>A0A2M7S7B2</accession>
<feature type="binding site" description="in other chain" evidence="9">
    <location>
        <begin position="124"/>
        <end position="126"/>
    </location>
    <ligand>
        <name>substrate</name>
        <note>ligand shared between dimeric partners</note>
    </ligand>
</feature>
<comment type="function">
    <text evidence="9">Catalyzes the phosphorylation of D-fructose 6-phosphate, the first committing step of glycolysis. Uses inorganic phosphate (PPi) as phosphoryl donor instead of ATP like common ATP-dependent phosphofructokinases (ATP-PFKs), which renders the reaction reversible, and can thus function both in glycolysis and gluconeogenesis. Consistently, PPi-PFK can replace the enzymes of both the forward (ATP-PFK) and reverse (fructose-bisphosphatase (FBPase)) reactions.</text>
</comment>
<dbReference type="GO" id="GO:0005524">
    <property type="term" value="F:ATP binding"/>
    <property type="evidence" value="ECO:0007669"/>
    <property type="project" value="InterPro"/>
</dbReference>
<dbReference type="GO" id="GO:0016208">
    <property type="term" value="F:AMP binding"/>
    <property type="evidence" value="ECO:0007669"/>
    <property type="project" value="TreeGrafter"/>
</dbReference>
<evidence type="ECO:0000313" key="12">
    <source>
        <dbReference type="Proteomes" id="UP000229307"/>
    </source>
</evidence>
<evidence type="ECO:0000256" key="5">
    <source>
        <dbReference type="ARBA" id="ARBA00022723"/>
    </source>
</evidence>
<gene>
    <name evidence="9" type="primary">pfp</name>
    <name evidence="11" type="ORF">COY52_09875</name>
</gene>
<dbReference type="Gene3D" id="3.40.50.450">
    <property type="match status" value="1"/>
</dbReference>
<dbReference type="GO" id="GO:0003872">
    <property type="term" value="F:6-phosphofructokinase activity"/>
    <property type="evidence" value="ECO:0007669"/>
    <property type="project" value="UniProtKB-UniRule"/>
</dbReference>
<dbReference type="InterPro" id="IPR000023">
    <property type="entry name" value="Phosphofructokinase_dom"/>
</dbReference>
<comment type="cofactor">
    <cofactor evidence="1 9">
        <name>Mg(2+)</name>
        <dbReference type="ChEBI" id="CHEBI:18420"/>
    </cofactor>
</comment>
<evidence type="ECO:0000256" key="4">
    <source>
        <dbReference type="ARBA" id="ARBA00022679"/>
    </source>
</evidence>
<keyword evidence="7 9" id="KW-0460">Magnesium</keyword>
<feature type="site" description="Important for catalytic activity; stabilizes the transition state when the phosphoryl donor is PPi" evidence="9">
    <location>
        <position position="123"/>
    </location>
</feature>
<comment type="subcellular location">
    <subcellularLocation>
        <location evidence="9">Cytoplasm</location>
    </subcellularLocation>
</comment>
<comment type="catalytic activity">
    <reaction evidence="9">
        <text>beta-D-fructose 6-phosphate + diphosphate = beta-D-fructose 1,6-bisphosphate + phosphate + H(+)</text>
        <dbReference type="Rhea" id="RHEA:13613"/>
        <dbReference type="ChEBI" id="CHEBI:15378"/>
        <dbReference type="ChEBI" id="CHEBI:32966"/>
        <dbReference type="ChEBI" id="CHEBI:33019"/>
        <dbReference type="ChEBI" id="CHEBI:43474"/>
        <dbReference type="ChEBI" id="CHEBI:57634"/>
        <dbReference type="EC" id="2.7.1.90"/>
    </reaction>
</comment>
<protein>
    <recommendedName>
        <fullName evidence="9">Pyrophosphate--fructose 6-phosphate 1-phosphotransferase</fullName>
        <ecNumber evidence="9">2.7.1.90</ecNumber>
    </recommendedName>
    <alternativeName>
        <fullName evidence="9">6-phosphofructokinase, pyrophosphate dependent</fullName>
    </alternativeName>
    <alternativeName>
        <fullName evidence="9">PPi-dependent phosphofructokinase</fullName>
        <shortName evidence="9">PPi-PFK</shortName>
    </alternativeName>
    <alternativeName>
        <fullName evidence="9">Pyrophosphate-dependent 6-phosphofructose-1-kinase</fullName>
    </alternativeName>
</protein>
<evidence type="ECO:0000256" key="6">
    <source>
        <dbReference type="ARBA" id="ARBA00022777"/>
    </source>
</evidence>
<dbReference type="AlphaFoldDB" id="A0A2M7S7B2"/>
<dbReference type="PANTHER" id="PTHR13697:SF52">
    <property type="entry name" value="ATP-DEPENDENT 6-PHOSPHOFRUCTOKINASE 3"/>
    <property type="match status" value="1"/>
</dbReference>
<feature type="binding site" evidence="9">
    <location>
        <position position="264"/>
    </location>
    <ligand>
        <name>substrate</name>
        <note>ligand shared between dimeric partners</note>
    </ligand>
</feature>
<reference evidence="12" key="1">
    <citation type="submission" date="2017-09" db="EMBL/GenBank/DDBJ databases">
        <title>Depth-based differentiation of microbial function through sediment-hosted aquifers and enrichment of novel symbionts in the deep terrestrial subsurface.</title>
        <authorList>
            <person name="Probst A.J."/>
            <person name="Ladd B."/>
            <person name="Jarett J.K."/>
            <person name="Geller-Mcgrath D.E."/>
            <person name="Sieber C.M.K."/>
            <person name="Emerson J.B."/>
            <person name="Anantharaman K."/>
            <person name="Thomas B.C."/>
            <person name="Malmstrom R."/>
            <person name="Stieglmeier M."/>
            <person name="Klingl A."/>
            <person name="Woyke T."/>
            <person name="Ryan C.M."/>
            <person name="Banfield J.F."/>
        </authorList>
    </citation>
    <scope>NUCLEOTIDE SEQUENCE [LARGE SCALE GENOMIC DNA]</scope>
</reference>
<dbReference type="GO" id="GO:0048029">
    <property type="term" value="F:monosaccharide binding"/>
    <property type="evidence" value="ECO:0007669"/>
    <property type="project" value="TreeGrafter"/>
</dbReference>
<dbReference type="InterPro" id="IPR012829">
    <property type="entry name" value="Phosphofructokinase_III"/>
</dbReference>
<dbReference type="PROSITE" id="PS00433">
    <property type="entry name" value="PHOSPHOFRUCTOKINASE"/>
    <property type="match status" value="1"/>
</dbReference>
<feature type="binding site" evidence="9">
    <location>
        <position position="10"/>
    </location>
    <ligand>
        <name>diphosphate</name>
        <dbReference type="ChEBI" id="CHEBI:33019"/>
    </ligand>
</feature>
<keyword evidence="8 9" id="KW-0324">Glycolysis</keyword>
<feature type="binding site" evidence="9">
    <location>
        <position position="161"/>
    </location>
    <ligand>
        <name>substrate</name>
        <note>ligand shared between dimeric partners</note>
    </ligand>
</feature>
<evidence type="ECO:0000256" key="3">
    <source>
        <dbReference type="ARBA" id="ARBA00022490"/>
    </source>
</evidence>
<feature type="binding site" description="in other chain" evidence="9">
    <location>
        <begin position="270"/>
        <end position="273"/>
    </location>
    <ligand>
        <name>substrate</name>
        <note>ligand shared between dimeric partners</note>
    </ligand>
</feature>
<comment type="caution">
    <text evidence="11">The sequence shown here is derived from an EMBL/GenBank/DDBJ whole genome shotgun (WGS) entry which is preliminary data.</text>
</comment>
<comment type="caution">
    <text evidence="9">Lacks conserved residue(s) required for the propagation of feature annotation.</text>
</comment>
<evidence type="ECO:0000256" key="8">
    <source>
        <dbReference type="ARBA" id="ARBA00023152"/>
    </source>
</evidence>
<evidence type="ECO:0000313" key="11">
    <source>
        <dbReference type="EMBL" id="PIZ15384.1"/>
    </source>
</evidence>
<evidence type="ECO:0000256" key="7">
    <source>
        <dbReference type="ARBA" id="ARBA00022842"/>
    </source>
</evidence>
<keyword evidence="4 9" id="KW-0808">Transferase</keyword>
<sequence>MRVGILTGGGDCPGLNQAIRGAVLKGIDFNFEFAGIKDGWAGLIKGETMPLGLQEVDDVVSCGGTILGTSRTNPYKKEGGVEKVKDNMKKLGLDALIAIGGEDTLGVANKFFKEGVKVVGVPKTMDNDLSATDYTFGFDTSVTLAVEALERLRDTGRSHHRIMVLEVMGRHAGWVALFTGIAGGADWVLLPEKKPDIEEMCESLKKAWKRKGVGLVVASEGTDLPQFKDMKEEKDAFGHMILKKRGVADTLAEDIEKRTGIETRTAVIGHMQRGGPPTLFDRILGLRVGVKAVELVKEGKFGMMACLRGNAIETVPLEEAVAKLKIVDDAWWNLARVFFK</sequence>
<feature type="site" description="Important for catalytic activity and substrate specificity; stabilizes the transition state when the phosphoryl donor is PPi; prevents ATP from binding by mimicking the alpha-phosphate group of ATP" evidence="9">
    <location>
        <position position="103"/>
    </location>
</feature>
<name>A0A2M7S7B2_9BACT</name>
<organism evidence="11 12">
    <name type="scientific">Candidatus Desantisbacteria bacterium CG_4_10_14_0_8_um_filter_48_22</name>
    <dbReference type="NCBI Taxonomy" id="1974543"/>
    <lineage>
        <taxon>Bacteria</taxon>
        <taxon>Candidatus Desantisiibacteriota</taxon>
    </lineage>
</organism>
<dbReference type="GO" id="GO:0070095">
    <property type="term" value="F:fructose-6-phosphate binding"/>
    <property type="evidence" value="ECO:0007669"/>
    <property type="project" value="TreeGrafter"/>
</dbReference>
<evidence type="ECO:0000256" key="2">
    <source>
        <dbReference type="ARBA" id="ARBA00004679"/>
    </source>
</evidence>
<feature type="binding site" description="in other chain" evidence="9">
    <location>
        <begin position="168"/>
        <end position="170"/>
    </location>
    <ligand>
        <name>substrate</name>
        <note>ligand shared between dimeric partners</note>
    </ligand>
</feature>
<dbReference type="GO" id="GO:0030388">
    <property type="term" value="P:fructose 1,6-bisphosphate metabolic process"/>
    <property type="evidence" value="ECO:0007669"/>
    <property type="project" value="TreeGrafter"/>
</dbReference>
<keyword evidence="6 9" id="KW-0418">Kinase</keyword>
<dbReference type="HAMAP" id="MF_01976">
    <property type="entry name" value="Phosphofructokinase_III"/>
    <property type="match status" value="1"/>
</dbReference>
<feature type="binding site" evidence="9">
    <location>
        <position position="102"/>
    </location>
    <ligand>
        <name>Mg(2+)</name>
        <dbReference type="ChEBI" id="CHEBI:18420"/>
        <note>catalytic</note>
    </ligand>
</feature>
<proteinExistence type="inferred from homology"/>
<comment type="similarity">
    <text evidence="9">Belongs to the phosphofructokinase type A (PFKA) family. Mixed-substrate PFK group III subfamily.</text>
</comment>
<dbReference type="GO" id="GO:0042802">
    <property type="term" value="F:identical protein binding"/>
    <property type="evidence" value="ECO:0007669"/>
    <property type="project" value="TreeGrafter"/>
</dbReference>
<comment type="subunit">
    <text evidence="9">Homodimer or homotetramer.</text>
</comment>
<evidence type="ECO:0000256" key="9">
    <source>
        <dbReference type="HAMAP-Rule" id="MF_01976"/>
    </source>
</evidence>
<dbReference type="GO" id="GO:0047334">
    <property type="term" value="F:diphosphate-fructose-6-phosphate 1-phosphotransferase activity"/>
    <property type="evidence" value="ECO:0007669"/>
    <property type="project" value="UniProtKB-EC"/>
</dbReference>
<feature type="domain" description="Phosphofructokinase" evidence="10">
    <location>
        <begin position="2"/>
        <end position="296"/>
    </location>
</feature>
<dbReference type="InterPro" id="IPR035966">
    <property type="entry name" value="PKF_sf"/>
</dbReference>
<dbReference type="PIRSF" id="PIRSF000532">
    <property type="entry name" value="ATP_PFK_prok"/>
    <property type="match status" value="1"/>
</dbReference>
<dbReference type="EMBL" id="PFMR01000265">
    <property type="protein sequence ID" value="PIZ15384.1"/>
    <property type="molecule type" value="Genomic_DNA"/>
</dbReference>
<dbReference type="InterPro" id="IPR022953">
    <property type="entry name" value="ATP_PFK"/>
</dbReference>
<comment type="activity regulation">
    <text evidence="9">Non-allosteric.</text>
</comment>
<dbReference type="Proteomes" id="UP000229307">
    <property type="component" value="Unassembled WGS sequence"/>
</dbReference>
<dbReference type="PANTHER" id="PTHR13697">
    <property type="entry name" value="PHOSPHOFRUCTOKINASE"/>
    <property type="match status" value="1"/>
</dbReference>
<dbReference type="GO" id="GO:0061621">
    <property type="term" value="P:canonical glycolysis"/>
    <property type="evidence" value="ECO:0007669"/>
    <property type="project" value="TreeGrafter"/>
</dbReference>